<dbReference type="AlphaFoldDB" id="A0A939IPW1"/>
<name>A0A939IPW1_9ALTE</name>
<dbReference type="PROSITE" id="PS51832">
    <property type="entry name" value="HD_GYP"/>
    <property type="match status" value="1"/>
</dbReference>
<dbReference type="Pfam" id="PF13487">
    <property type="entry name" value="HD_5"/>
    <property type="match status" value="1"/>
</dbReference>
<dbReference type="RefSeq" id="WP_206571955.1">
    <property type="nucleotide sequence ID" value="NZ_JAFKCV010000001.1"/>
</dbReference>
<proteinExistence type="predicted"/>
<dbReference type="PANTHER" id="PTHR43155">
    <property type="entry name" value="CYCLIC DI-GMP PHOSPHODIESTERASE PA4108-RELATED"/>
    <property type="match status" value="1"/>
</dbReference>
<reference evidence="2" key="1">
    <citation type="submission" date="2021-03" db="EMBL/GenBank/DDBJ databases">
        <title>novel species isolated from a fishpond in China.</title>
        <authorList>
            <person name="Lu H."/>
            <person name="Cai Z."/>
        </authorList>
    </citation>
    <scope>NUCLEOTIDE SEQUENCE</scope>
    <source>
        <strain evidence="2">JCM 30855</strain>
    </source>
</reference>
<keyword evidence="3" id="KW-1185">Reference proteome</keyword>
<organism evidence="2 3">
    <name type="scientific">Bowmanella dokdonensis</name>
    <dbReference type="NCBI Taxonomy" id="751969"/>
    <lineage>
        <taxon>Bacteria</taxon>
        <taxon>Pseudomonadati</taxon>
        <taxon>Pseudomonadota</taxon>
        <taxon>Gammaproteobacteria</taxon>
        <taxon>Alteromonadales</taxon>
        <taxon>Alteromonadaceae</taxon>
        <taxon>Bowmanella</taxon>
    </lineage>
</organism>
<dbReference type="NCBIfam" id="TIGR00277">
    <property type="entry name" value="HDIG"/>
    <property type="match status" value="1"/>
</dbReference>
<dbReference type="Gene3D" id="1.10.3210.10">
    <property type="entry name" value="Hypothetical protein af1432"/>
    <property type="match status" value="1"/>
</dbReference>
<accession>A0A939IPW1</accession>
<comment type="caution">
    <text evidence="2">The sequence shown here is derived from an EMBL/GenBank/DDBJ whole genome shotgun (WGS) entry which is preliminary data.</text>
</comment>
<evidence type="ECO:0000259" key="1">
    <source>
        <dbReference type="PROSITE" id="PS51832"/>
    </source>
</evidence>
<dbReference type="InterPro" id="IPR037522">
    <property type="entry name" value="HD_GYP_dom"/>
</dbReference>
<dbReference type="InterPro" id="IPR003607">
    <property type="entry name" value="HD/PDEase_dom"/>
</dbReference>
<dbReference type="InterPro" id="IPR006675">
    <property type="entry name" value="HDIG_dom"/>
</dbReference>
<dbReference type="InterPro" id="IPR021812">
    <property type="entry name" value="DUF3391"/>
</dbReference>
<protein>
    <submittedName>
        <fullName evidence="2">HD-GYP domain-containing protein</fullName>
    </submittedName>
</protein>
<dbReference type="GO" id="GO:0008081">
    <property type="term" value="F:phosphoric diester hydrolase activity"/>
    <property type="evidence" value="ECO:0007669"/>
    <property type="project" value="UniProtKB-ARBA"/>
</dbReference>
<gene>
    <name evidence="2" type="ORF">J0A66_01290</name>
</gene>
<evidence type="ECO:0000313" key="3">
    <source>
        <dbReference type="Proteomes" id="UP000664654"/>
    </source>
</evidence>
<evidence type="ECO:0000313" key="2">
    <source>
        <dbReference type="EMBL" id="MBN7823846.1"/>
    </source>
</evidence>
<dbReference type="SUPFAM" id="SSF109604">
    <property type="entry name" value="HD-domain/PDEase-like"/>
    <property type="match status" value="1"/>
</dbReference>
<dbReference type="Proteomes" id="UP000664654">
    <property type="component" value="Unassembled WGS sequence"/>
</dbReference>
<feature type="domain" description="HD-GYP" evidence="1">
    <location>
        <begin position="131"/>
        <end position="326"/>
    </location>
</feature>
<sequence>MLKTIGIDELEPGMYVDSIARQTGKIKIRSQGRVSSQTMIHKLKEQGILALVIDAGKQLPAEPIPVEHYSSEPASVSRLSGKRVSFDAEIERAKALYAQGKALQKKLFNGVKRGLPLDLAIPAEFSNKLVESLDRHPDALLCLTRIRQKDSYLLEHSLNVSILLAHFAKQLGLPSHQVSELTLAGFLHDIGKIQIADAILHKPGRLTDEEMQIMRGHVSEGVQALEMTGLPGDLIRTVAEHHERLDGGGYPKGVGSEDISLYGRMVAIVDTYDAITADRCYKAGQPAQTAHKILLKASPREYDQVLVQKFIRCMGIYPVGSLVRLSNSQVAMVCEQCEDNPLKPRVKVFFSLKANHYLPPRDIALSESDNSLKIDQAVTAGELGLDFNRFFDQAIAV</sequence>
<dbReference type="CDD" id="cd00077">
    <property type="entry name" value="HDc"/>
    <property type="match status" value="1"/>
</dbReference>
<dbReference type="Pfam" id="PF11871">
    <property type="entry name" value="DUF3391"/>
    <property type="match status" value="1"/>
</dbReference>
<dbReference type="SMART" id="SM00471">
    <property type="entry name" value="HDc"/>
    <property type="match status" value="1"/>
</dbReference>
<dbReference type="PANTHER" id="PTHR43155:SF2">
    <property type="entry name" value="CYCLIC DI-GMP PHOSPHODIESTERASE PA4108"/>
    <property type="match status" value="1"/>
</dbReference>
<dbReference type="EMBL" id="JAFKCV010000001">
    <property type="protein sequence ID" value="MBN7823846.1"/>
    <property type="molecule type" value="Genomic_DNA"/>
</dbReference>